<dbReference type="Proteomes" id="UP000266861">
    <property type="component" value="Unassembled WGS sequence"/>
</dbReference>
<dbReference type="EMBL" id="PQFF01000537">
    <property type="protein sequence ID" value="RHZ45796.1"/>
    <property type="molecule type" value="Genomic_DNA"/>
</dbReference>
<comment type="caution">
    <text evidence="1">The sequence shown here is derived from an EMBL/GenBank/DDBJ whole genome shotgun (WGS) entry which is preliminary data.</text>
</comment>
<reference evidence="1 2" key="1">
    <citation type="submission" date="2018-08" db="EMBL/GenBank/DDBJ databases">
        <title>Genome and evolution of the arbuscular mycorrhizal fungus Diversispora epigaea (formerly Glomus versiforme) and its bacterial endosymbionts.</title>
        <authorList>
            <person name="Sun X."/>
            <person name="Fei Z."/>
            <person name="Harrison M."/>
        </authorList>
    </citation>
    <scope>NUCLEOTIDE SEQUENCE [LARGE SCALE GENOMIC DNA]</scope>
    <source>
        <strain evidence="1 2">IT104</strain>
    </source>
</reference>
<dbReference type="AlphaFoldDB" id="A0A397G8U5"/>
<gene>
    <name evidence="1" type="ORF">Glove_649g5</name>
</gene>
<name>A0A397G8U5_9GLOM</name>
<sequence length="833" mass="95433">MNKGGWKYSKKRLAKHEFCAAIINPKKIICICRKTIKLNRKWDEDYLNRHVNGNGCKRKTGQKSIYCFFNSIENESISSEEEYDSDICENMDSDDIITVDSNDNDNNFDDILSSEDEDQSNNNKKLKKRIRCPGLRSQKIRYYIERTPAQVDGTRRIEIIGKELFPSLFSDKFSRKKLNVSQKRKLNRQIYIEAEWRIDREGNCVRAKNCNGEYTDNNLCIECKQLKTNPKLVNRVSVKKPDEKNLKFTPTFYFENDKLKKYLKNGDLSTIWNIIKKDSTNSNLWITLASKGLQGAFNKSDVFQGLCKIMCQVSERKEKGIQNLKYTDEFTNFLTVLGTISSKALELFRQNLAGRSLRNIRLLRTNSNDMLINPELCFENVARFKRFLDKINYTGPIAAMSDNTKLKSRLRYSSQLGCIIGSVLSYEETKINVYNDIPKIIQLIKDKKAIANYVRAYILQVPLQKFPPVIIALIPNNGKDSAETIANLHKKLILEIVPQLNISILSIGSDGAASEFRAQSIIINMQTDNKIRIIDGLLNINFSCPVFSNVGSVIRIQDPKHAKKTARNVVMSGARVLAFGKYIANFEHFLKLVNSPTSVLYKNDIKEGYEGFFVYLFVLGELVDSYLNREICPIERVRMSRQIRADFDFAEILQMVPKISQYMKSLNNNLSFEKEKSVREGYICDYNKGNLTKDILSNLTRWPSDTEIIRIFRQSRQLACELAEYLGMLMPDSLPIENLQPIVLIEETTTEPEVSFLSNIDADDGDDDNDIDLSHAIGQASEQIANMDSVCDLNGENNEYINKDITEFQAQVSLVNQNMSSSISTGKSDHEFY</sequence>
<organism evidence="1 2">
    <name type="scientific">Diversispora epigaea</name>
    <dbReference type="NCBI Taxonomy" id="1348612"/>
    <lineage>
        <taxon>Eukaryota</taxon>
        <taxon>Fungi</taxon>
        <taxon>Fungi incertae sedis</taxon>
        <taxon>Mucoromycota</taxon>
        <taxon>Glomeromycotina</taxon>
        <taxon>Glomeromycetes</taxon>
        <taxon>Diversisporales</taxon>
        <taxon>Diversisporaceae</taxon>
        <taxon>Diversispora</taxon>
    </lineage>
</organism>
<dbReference type="OrthoDB" id="73076at2759"/>
<evidence type="ECO:0000313" key="1">
    <source>
        <dbReference type="EMBL" id="RHZ45796.1"/>
    </source>
</evidence>
<accession>A0A397G8U5</accession>
<keyword evidence="2" id="KW-1185">Reference proteome</keyword>
<dbReference type="STRING" id="1348612.A0A397G8U5"/>
<protein>
    <submittedName>
        <fullName evidence="1">Uncharacterized protein</fullName>
    </submittedName>
</protein>
<evidence type="ECO:0000313" key="2">
    <source>
        <dbReference type="Proteomes" id="UP000266861"/>
    </source>
</evidence>
<proteinExistence type="predicted"/>